<gene>
    <name evidence="4" type="ORF">DEACI_0541</name>
    <name evidence="5" type="ORF">DEACI_3431</name>
</gene>
<name>A0A8S0XV07_9FIRM</name>
<feature type="transmembrane region" description="Helical" evidence="2">
    <location>
        <begin position="194"/>
        <end position="212"/>
    </location>
</feature>
<feature type="transmembrane region" description="Helical" evidence="2">
    <location>
        <begin position="103"/>
        <end position="124"/>
    </location>
</feature>
<feature type="transmembrane region" description="Helical" evidence="2">
    <location>
        <begin position="79"/>
        <end position="97"/>
    </location>
</feature>
<dbReference type="InterPro" id="IPR045768">
    <property type="entry name" value="SpoIIE_N"/>
</dbReference>
<evidence type="ECO:0000313" key="5">
    <source>
        <dbReference type="EMBL" id="CEJ08949.1"/>
    </source>
</evidence>
<feature type="transmembrane region" description="Helical" evidence="2">
    <location>
        <begin position="44"/>
        <end position="67"/>
    </location>
</feature>
<keyword evidence="1 4" id="KW-0378">Hydrolase</keyword>
<reference evidence="4" key="2">
    <citation type="submission" date="2020-01" db="EMBL/GenBank/DDBJ databases">
        <authorList>
            <person name="Hornung B."/>
        </authorList>
    </citation>
    <scope>NUCLEOTIDE SEQUENCE</scope>
    <source>
        <strain evidence="4">PacBioINE</strain>
    </source>
</reference>
<keyword evidence="2" id="KW-1133">Transmembrane helix</keyword>
<dbReference type="Proteomes" id="UP000836597">
    <property type="component" value="Chromosome"/>
</dbReference>
<feature type="transmembrane region" description="Helical" evidence="2">
    <location>
        <begin position="257"/>
        <end position="274"/>
    </location>
</feature>
<proteinExistence type="predicted"/>
<dbReference type="InterPro" id="IPR001932">
    <property type="entry name" value="PPM-type_phosphatase-like_dom"/>
</dbReference>
<dbReference type="EC" id="3.1.3.16" evidence="4"/>
<reference evidence="5" key="1">
    <citation type="submission" date="2014-11" db="EMBL/GenBank/DDBJ databases">
        <authorList>
            <person name="Hornung B.V."/>
        </authorList>
    </citation>
    <scope>NUCLEOTIDE SEQUENCE</scope>
    <source>
        <strain evidence="5">INE</strain>
    </source>
</reference>
<dbReference type="AlphaFoldDB" id="A0A8S0XV07"/>
<evidence type="ECO:0000256" key="1">
    <source>
        <dbReference type="ARBA" id="ARBA00022801"/>
    </source>
</evidence>
<feature type="transmembrane region" description="Helical" evidence="2">
    <location>
        <begin position="131"/>
        <end position="150"/>
    </location>
</feature>
<keyword evidence="2" id="KW-0472">Membrane</keyword>
<evidence type="ECO:0000256" key="2">
    <source>
        <dbReference type="SAM" id="Phobius"/>
    </source>
</evidence>
<dbReference type="RefSeq" id="WP_240983658.1">
    <property type="nucleotide sequence ID" value="NZ_CDGJ01000105.1"/>
</dbReference>
<dbReference type="InterPro" id="IPR052016">
    <property type="entry name" value="Bact_Sigma-Reg"/>
</dbReference>
<dbReference type="PANTHER" id="PTHR43156:SF2">
    <property type="entry name" value="STAGE II SPORULATION PROTEIN E"/>
    <property type="match status" value="1"/>
</dbReference>
<dbReference type="EMBL" id="CDGJ01000105">
    <property type="protein sequence ID" value="CEJ08949.1"/>
    <property type="molecule type" value="Genomic_DNA"/>
</dbReference>
<organism evidence="4">
    <name type="scientific">Acididesulfobacillus acetoxydans</name>
    <dbReference type="NCBI Taxonomy" id="1561005"/>
    <lineage>
        <taxon>Bacteria</taxon>
        <taxon>Bacillati</taxon>
        <taxon>Bacillota</taxon>
        <taxon>Clostridia</taxon>
        <taxon>Eubacteriales</taxon>
        <taxon>Peptococcaceae</taxon>
        <taxon>Acididesulfobacillus</taxon>
    </lineage>
</organism>
<feature type="domain" description="PPM-type phosphatase" evidence="3">
    <location>
        <begin position="481"/>
        <end position="690"/>
    </location>
</feature>
<feature type="transmembrane region" description="Helical" evidence="2">
    <location>
        <begin position="170"/>
        <end position="187"/>
    </location>
</feature>
<dbReference type="EMBL" id="LR746496">
    <property type="protein sequence ID" value="CAA7599907.1"/>
    <property type="molecule type" value="Genomic_DNA"/>
</dbReference>
<sequence>MADWATLKIEQSVRKQRVSFQTLALSLFLGVVLARGAVLNIYPFGLALGAALILKGGKGAALGLLGIIAGTLTLHDLPLALEITIVLVLLSLLAPLIRRGRHAPVFQSLTVTALTCLVFALALLRNGADPTAFFSVGVQGVLAGGFSIIYGYALNQEEALWRGEFNREQGMAWLLLLIGAISGLQGLKIAAIDFPVVVLSFFVLFAAGRFGAGTASGVGALLGFLPELNFHVQNLMDAGIFGLAGFCTGAFQRFGKLGIGLAFSAVTLSLTVFLRQEAVYSQLVSSGLGLLLFLLWPEAAPRKDFLKPKPIPEVEATVSKVKVLADIFDQIALSYQAAEAETTTLRPEIPELMNVLVERVCQNCPTIATCWEREFYKTYRYLFDLFSLVETHGKVRVQDLPVEWKRQCGRLKEMLLGIQFIMEQEKNQEAWRRRLAANQEAIARQFQSVSHVIGNLAKELNARHNRQDVKPSNLARRRRHFLDVGVGSFSKSGSGINGDNYASLAFSPSRHAFVICDGMGVGQNAAKMSAMALTLLEQLMNTGFDPVEAVQALNSMLVLRSPEESFVTVDLAILALETDELTFIKAGAVASYIAGPEGIEAFSAGGLPAGILDQIEVPVLETVFKPSQVLVMVSDGIPDAVRDGGDWLKDFLEREQAAGSQELADKIVQEVRRLSGGEIQDDGVVLVVRKNFWNEG</sequence>
<dbReference type="SUPFAM" id="SSF81606">
    <property type="entry name" value="PP2C-like"/>
    <property type="match status" value="1"/>
</dbReference>
<keyword evidence="6" id="KW-1185">Reference proteome</keyword>
<evidence type="ECO:0000259" key="3">
    <source>
        <dbReference type="SMART" id="SM00331"/>
    </source>
</evidence>
<dbReference type="Gene3D" id="3.60.40.10">
    <property type="entry name" value="PPM-type phosphatase domain"/>
    <property type="match status" value="1"/>
</dbReference>
<accession>A0A8S0XV07</accession>
<dbReference type="KEGG" id="aacx:DEACI_0541"/>
<protein>
    <submittedName>
        <fullName evidence="4">Phosphoprotein phosphatase</fullName>
        <ecNumber evidence="4">3.1.3.16</ecNumber>
    </submittedName>
    <submittedName>
        <fullName evidence="5">Stage II sporulation protein E (SpoIIE)</fullName>
    </submittedName>
</protein>
<dbReference type="InterPro" id="IPR036457">
    <property type="entry name" value="PPM-type-like_dom_sf"/>
</dbReference>
<keyword evidence="2" id="KW-0812">Transmembrane</keyword>
<dbReference type="Proteomes" id="UP001071230">
    <property type="component" value="Unassembled WGS sequence"/>
</dbReference>
<dbReference type="Pfam" id="PF19732">
    <property type="entry name" value="SpoIIE_N"/>
    <property type="match status" value="2"/>
</dbReference>
<feature type="transmembrane region" description="Helical" evidence="2">
    <location>
        <begin position="280"/>
        <end position="297"/>
    </location>
</feature>
<evidence type="ECO:0000313" key="6">
    <source>
        <dbReference type="Proteomes" id="UP001071230"/>
    </source>
</evidence>
<dbReference type="PANTHER" id="PTHR43156">
    <property type="entry name" value="STAGE II SPORULATION PROTEIN E-RELATED"/>
    <property type="match status" value="1"/>
</dbReference>
<dbReference type="SMART" id="SM00331">
    <property type="entry name" value="PP2C_SIG"/>
    <property type="match status" value="1"/>
</dbReference>
<dbReference type="GO" id="GO:0004722">
    <property type="term" value="F:protein serine/threonine phosphatase activity"/>
    <property type="evidence" value="ECO:0007669"/>
    <property type="project" value="UniProtKB-EC"/>
</dbReference>
<dbReference type="Pfam" id="PF07228">
    <property type="entry name" value="SpoIIE"/>
    <property type="match status" value="1"/>
</dbReference>
<evidence type="ECO:0000313" key="4">
    <source>
        <dbReference type="EMBL" id="CAA7599907.1"/>
    </source>
</evidence>